<feature type="compositionally biased region" description="Basic residues" evidence="1">
    <location>
        <begin position="1"/>
        <end position="16"/>
    </location>
</feature>
<organism evidence="2 3">
    <name type="scientific">Setaria viridis</name>
    <name type="common">Green bristlegrass</name>
    <name type="synonym">Setaria italica subsp. viridis</name>
    <dbReference type="NCBI Taxonomy" id="4556"/>
    <lineage>
        <taxon>Eukaryota</taxon>
        <taxon>Viridiplantae</taxon>
        <taxon>Streptophyta</taxon>
        <taxon>Embryophyta</taxon>
        <taxon>Tracheophyta</taxon>
        <taxon>Spermatophyta</taxon>
        <taxon>Magnoliopsida</taxon>
        <taxon>Liliopsida</taxon>
        <taxon>Poales</taxon>
        <taxon>Poaceae</taxon>
        <taxon>PACMAD clade</taxon>
        <taxon>Panicoideae</taxon>
        <taxon>Panicodae</taxon>
        <taxon>Paniceae</taxon>
        <taxon>Cenchrinae</taxon>
        <taxon>Setaria</taxon>
    </lineage>
</organism>
<evidence type="ECO:0000313" key="3">
    <source>
        <dbReference type="Proteomes" id="UP000298652"/>
    </source>
</evidence>
<feature type="region of interest" description="Disordered" evidence="1">
    <location>
        <begin position="263"/>
        <end position="301"/>
    </location>
</feature>
<dbReference type="OMA" id="RWERDAN"/>
<feature type="region of interest" description="Disordered" evidence="1">
    <location>
        <begin position="1"/>
        <end position="93"/>
    </location>
</feature>
<dbReference type="Proteomes" id="UP000298652">
    <property type="component" value="Chromosome 6"/>
</dbReference>
<evidence type="ECO:0000313" key="2">
    <source>
        <dbReference type="EMBL" id="TKW10106.1"/>
    </source>
</evidence>
<dbReference type="EMBL" id="CM016557">
    <property type="protein sequence ID" value="TKW10106.1"/>
    <property type="molecule type" value="Genomic_DNA"/>
</dbReference>
<feature type="compositionally biased region" description="Acidic residues" evidence="1">
    <location>
        <begin position="82"/>
        <end position="93"/>
    </location>
</feature>
<proteinExistence type="predicted"/>
<dbReference type="AlphaFoldDB" id="A0A4V6Y873"/>
<reference evidence="2" key="1">
    <citation type="submission" date="2019-03" db="EMBL/GenBank/DDBJ databases">
        <title>WGS assembly of Setaria viridis.</title>
        <authorList>
            <person name="Huang P."/>
            <person name="Jenkins J."/>
            <person name="Grimwood J."/>
            <person name="Barry K."/>
            <person name="Healey A."/>
            <person name="Mamidi S."/>
            <person name="Sreedasyam A."/>
            <person name="Shu S."/>
            <person name="Feldman M."/>
            <person name="Wu J."/>
            <person name="Yu Y."/>
            <person name="Chen C."/>
            <person name="Johnson J."/>
            <person name="Rokhsar D."/>
            <person name="Baxter I."/>
            <person name="Schmutz J."/>
            <person name="Brutnell T."/>
            <person name="Kellogg E."/>
        </authorList>
    </citation>
    <scope>NUCLEOTIDE SEQUENCE [LARGE SCALE GENOMIC DNA]</scope>
</reference>
<gene>
    <name evidence="2" type="ORF">SEVIR_6G140300v2</name>
</gene>
<dbReference type="Gramene" id="TKW10106">
    <property type="protein sequence ID" value="TKW10106"/>
    <property type="gene ID" value="SEVIR_6G140300v2"/>
</dbReference>
<keyword evidence="3" id="KW-1185">Reference proteome</keyword>
<feature type="compositionally biased region" description="Pro residues" evidence="1">
    <location>
        <begin position="59"/>
        <end position="77"/>
    </location>
</feature>
<sequence length="301" mass="33954">MARTRLTARKSTRPPRHGIAPSYAPMEPWDEEEEEEIFQHPGDDSDGDAVTVEQETTPSPAPSPAPAPAPAPAPTPVPVVDLTDDEPEADPEPETWIKWVKEDYGQGVHMADILRWTCHRLGYGMRPLYKCSRFTHPRYPTFWEVKVVLREEHEGGWEVKAFHHDVTIRRTMESGIAEAARRALEVVSHKERPRLQHTYHRFLPYRASGEARTFIATNDGVDMATDFLRKYTSAALTALNEANNHIQELQQEVQELRWERDANMAAATGAPPPQEFAVHPASSPSPKRPRYDSPGTAAEDL</sequence>
<protein>
    <submittedName>
        <fullName evidence="2">Uncharacterized protein</fullName>
    </submittedName>
</protein>
<evidence type="ECO:0000256" key="1">
    <source>
        <dbReference type="SAM" id="MobiDB-lite"/>
    </source>
</evidence>
<accession>A0A4V6Y873</accession>
<name>A0A4V6Y873_SETVI</name>